<keyword evidence="1" id="KW-0677">Repeat</keyword>
<dbReference type="PANTHER" id="PTHR10039:SF15">
    <property type="entry name" value="NACHT DOMAIN-CONTAINING PROTEIN"/>
    <property type="match status" value="1"/>
</dbReference>
<dbReference type="PROSITE" id="PS50088">
    <property type="entry name" value="ANK_REPEAT"/>
    <property type="match status" value="9"/>
</dbReference>
<organism evidence="5 6">
    <name type="scientific">Fonsecaea erecta</name>
    <dbReference type="NCBI Taxonomy" id="1367422"/>
    <lineage>
        <taxon>Eukaryota</taxon>
        <taxon>Fungi</taxon>
        <taxon>Dikarya</taxon>
        <taxon>Ascomycota</taxon>
        <taxon>Pezizomycotina</taxon>
        <taxon>Eurotiomycetes</taxon>
        <taxon>Chaetothyriomycetidae</taxon>
        <taxon>Chaetothyriales</taxon>
        <taxon>Herpotrichiellaceae</taxon>
        <taxon>Fonsecaea</taxon>
    </lineage>
</organism>
<feature type="repeat" description="ANK" evidence="2">
    <location>
        <begin position="837"/>
        <end position="869"/>
    </location>
</feature>
<dbReference type="AlphaFoldDB" id="A0A178Z7Q7"/>
<dbReference type="Gene3D" id="1.25.40.20">
    <property type="entry name" value="Ankyrin repeat-containing domain"/>
    <property type="match status" value="4"/>
</dbReference>
<dbReference type="PROSITE" id="PS50297">
    <property type="entry name" value="ANK_REP_REGION"/>
    <property type="match status" value="8"/>
</dbReference>
<feature type="domain" description="Nephrocystin 3-like N-terminal" evidence="4">
    <location>
        <begin position="184"/>
        <end position="349"/>
    </location>
</feature>
<dbReference type="Pfam" id="PF13637">
    <property type="entry name" value="Ank_4"/>
    <property type="match status" value="1"/>
</dbReference>
<dbReference type="Gene3D" id="3.40.50.300">
    <property type="entry name" value="P-loop containing nucleotide triphosphate hydrolases"/>
    <property type="match status" value="1"/>
</dbReference>
<dbReference type="Pfam" id="PF24883">
    <property type="entry name" value="NPHP3_N"/>
    <property type="match status" value="1"/>
</dbReference>
<keyword evidence="2" id="KW-0040">ANK repeat</keyword>
<dbReference type="SMART" id="SM00248">
    <property type="entry name" value="ANK"/>
    <property type="match status" value="9"/>
</dbReference>
<evidence type="ECO:0000313" key="6">
    <source>
        <dbReference type="Proteomes" id="UP000078343"/>
    </source>
</evidence>
<evidence type="ECO:0000259" key="3">
    <source>
        <dbReference type="Pfam" id="PF22939"/>
    </source>
</evidence>
<dbReference type="EMBL" id="LVYI01000010">
    <property type="protein sequence ID" value="OAP55828.1"/>
    <property type="molecule type" value="Genomic_DNA"/>
</dbReference>
<feature type="repeat" description="ANK" evidence="2">
    <location>
        <begin position="705"/>
        <end position="737"/>
    </location>
</feature>
<feature type="repeat" description="ANK" evidence="2">
    <location>
        <begin position="870"/>
        <end position="902"/>
    </location>
</feature>
<dbReference type="InterPro" id="IPR056884">
    <property type="entry name" value="NPHP3-like_N"/>
</dbReference>
<dbReference type="Pfam" id="PF22939">
    <property type="entry name" value="WHD_GPIID"/>
    <property type="match status" value="1"/>
</dbReference>
<dbReference type="STRING" id="1367422.A0A178Z7Q7"/>
<reference evidence="5 6" key="1">
    <citation type="submission" date="2016-04" db="EMBL/GenBank/DDBJ databases">
        <title>Draft genome of Fonsecaea erecta CBS 125763.</title>
        <authorList>
            <person name="Weiss V.A."/>
            <person name="Vicente V.A."/>
            <person name="Raittz R.T."/>
            <person name="Moreno L.F."/>
            <person name="De Souza E.M."/>
            <person name="Pedrosa F.O."/>
            <person name="Steffens M.B."/>
            <person name="Faoro H."/>
            <person name="Tadra-Sfeir M.Z."/>
            <person name="Najafzadeh M.J."/>
            <person name="Felipe M.S."/>
            <person name="Teixeira M."/>
            <person name="Sun J."/>
            <person name="Xi L."/>
            <person name="Gomes R."/>
            <person name="De Azevedo C.M."/>
            <person name="Salgado C.G."/>
            <person name="Da Silva M.B."/>
            <person name="Nascimento M.F."/>
            <person name="Queiroz-Telles F."/>
            <person name="Attili D.S."/>
            <person name="Gorbushina A."/>
        </authorList>
    </citation>
    <scope>NUCLEOTIDE SEQUENCE [LARGE SCALE GENOMIC DNA]</scope>
    <source>
        <strain evidence="5 6">CBS 125763</strain>
    </source>
</reference>
<evidence type="ECO:0000313" key="5">
    <source>
        <dbReference type="EMBL" id="OAP55828.1"/>
    </source>
</evidence>
<feature type="repeat" description="ANK" evidence="2">
    <location>
        <begin position="738"/>
        <end position="770"/>
    </location>
</feature>
<dbReference type="InterPro" id="IPR027417">
    <property type="entry name" value="P-loop_NTPase"/>
</dbReference>
<evidence type="ECO:0000256" key="1">
    <source>
        <dbReference type="ARBA" id="ARBA00022737"/>
    </source>
</evidence>
<dbReference type="GeneID" id="30014148"/>
<dbReference type="RefSeq" id="XP_018689195.1">
    <property type="nucleotide sequence ID" value="XM_018841486.1"/>
</dbReference>
<gene>
    <name evidence="5" type="ORF">AYL99_09980</name>
</gene>
<feature type="repeat" description="ANK" evidence="2">
    <location>
        <begin position="903"/>
        <end position="931"/>
    </location>
</feature>
<proteinExistence type="predicted"/>
<accession>A0A178Z7Q7</accession>
<dbReference type="Pfam" id="PF12796">
    <property type="entry name" value="Ank_2"/>
    <property type="match status" value="2"/>
</dbReference>
<comment type="caution">
    <text evidence="5">The sequence shown here is derived from an EMBL/GenBank/DDBJ whole genome shotgun (WGS) entry which is preliminary data.</text>
</comment>
<feature type="repeat" description="ANK" evidence="2">
    <location>
        <begin position="639"/>
        <end position="671"/>
    </location>
</feature>
<dbReference type="PRINTS" id="PR01415">
    <property type="entry name" value="ANKYRIN"/>
</dbReference>
<evidence type="ECO:0000259" key="4">
    <source>
        <dbReference type="Pfam" id="PF24883"/>
    </source>
</evidence>
<dbReference type="InterPro" id="IPR054471">
    <property type="entry name" value="GPIID_WHD"/>
</dbReference>
<feature type="domain" description="GPI inositol-deacylase winged helix" evidence="3">
    <location>
        <begin position="461"/>
        <end position="538"/>
    </location>
</feature>
<evidence type="ECO:0000256" key="2">
    <source>
        <dbReference type="PROSITE-ProRule" id="PRU00023"/>
    </source>
</evidence>
<dbReference type="OrthoDB" id="5421817at2759"/>
<feature type="repeat" description="ANK" evidence="2">
    <location>
        <begin position="771"/>
        <end position="803"/>
    </location>
</feature>
<dbReference type="SUPFAM" id="SSF52540">
    <property type="entry name" value="P-loop containing nucleoside triphosphate hydrolases"/>
    <property type="match status" value="1"/>
</dbReference>
<sequence>MSFGFGVGDFLAVIGLVREIRSRFVDAPHQFGDISKDVTSLSHVLDDIEVLPQTELPDQEKAGFGQVIQSCKEVLKELQETLDKYQELDSTTRDFAGRSRRVWKRLKWDQKDIDRLRSRVTSNVSMLTTFLERISSRKLSAVKDGVDQLVSHQRDQDRQALLNWLTSVDYAPQQNDFIGRRQGGTGRWLLTSNEFRDWVGRSNQTLFCPGIPGAGKTMSTAIVIDELCNKFQNDSSIAIAYVYCNFRRKHEQRALDLLENLLKQLIWRQDLVPQSVQRLYEEHCRKRTRPLIDTISKTLQSIIPSYSRTFIVIDALDECQVKDGEQERFLAELLSLQTQTGINLFVTSRFIPGIEKKFRESIRLEIRANDEDLSTYIDHHMGELPSFVSRNEELQKNIKTAIIKAVDGMFLLAQLHLNSLRGKRSPKAIRNALKRLPEGSEAYDEAYCAAMMRIEGQVQDSETLAKQVLSWITCAKRPLTTLELQHALGVEIGEPELDSQNLSEIEDMVSVCAGLVTVDEQSSVIRLVHYTAQEFFVRTQGRWFENAETNIADICVAYLSFDTFASGFCQSDDDFETRLQSNPLFDYAARNWGHHVRDSTDRCPNTEFLENEAKVSASSQALMVSDNHWFPGYSQRVPTQMKGIHLAAWFGLTETVDWLIRKGYDLNCQDSEGRTPLLSASENGHETVVQLLLEKGATVDSTDTDGRTPLLSASENGHETVVQLLLEKGATVDLTDNESRPPLSWASENGHEAVVQLLLEKGATVDLTDNEGQPPLSWASENGHETVVQLLLEQGATIDLTGTYGQTPLSWASENGHETVVQLLLEKGATVDLTDTYGRPPLSWASKNGHEAVVQLLLDKGATVDSTDTYGRTPLSWASGNGHEAVVQLLLDKGATVDLTDNEGRTPLSWASEYRHETVVQLLLKKGAVAT</sequence>
<protein>
    <submittedName>
        <fullName evidence="5">Uncharacterized protein</fullName>
    </submittedName>
</protein>
<dbReference type="InterPro" id="IPR036770">
    <property type="entry name" value="Ankyrin_rpt-contain_sf"/>
</dbReference>
<feature type="repeat" description="ANK" evidence="2">
    <location>
        <begin position="804"/>
        <end position="836"/>
    </location>
</feature>
<dbReference type="SUPFAM" id="SSF48403">
    <property type="entry name" value="Ankyrin repeat"/>
    <property type="match status" value="1"/>
</dbReference>
<name>A0A178Z7Q7_9EURO</name>
<dbReference type="PANTHER" id="PTHR10039">
    <property type="entry name" value="AMELOGENIN"/>
    <property type="match status" value="1"/>
</dbReference>
<dbReference type="Pfam" id="PF00023">
    <property type="entry name" value="Ank"/>
    <property type="match status" value="1"/>
</dbReference>
<keyword evidence="6" id="KW-1185">Reference proteome</keyword>
<dbReference type="Proteomes" id="UP000078343">
    <property type="component" value="Unassembled WGS sequence"/>
</dbReference>
<dbReference type="InterPro" id="IPR002110">
    <property type="entry name" value="Ankyrin_rpt"/>
</dbReference>
<feature type="repeat" description="ANK" evidence="2">
    <location>
        <begin position="672"/>
        <end position="704"/>
    </location>
</feature>